<sequence length="147" mass="15694">MKFFTTLSLATAASAATLEHRQAPSKQIGSFSASCIPHSAFCNYQFTVKPDPSLPPSHCNGTYIGSGTLPAVGDGKCADNAAYTWGIVSTQDGGYRFGVWYPLNSRSNITYCHQITPDEIEVVDGGSVQTAHYIGPTEFDATVDACF</sequence>
<protein>
    <recommendedName>
        <fullName evidence="4">Hypersensitive response-inducing protein</fullName>
    </recommendedName>
</protein>
<dbReference type="AlphaFoldDB" id="A0A9P8Y3S0"/>
<proteinExistence type="predicted"/>
<evidence type="ECO:0008006" key="4">
    <source>
        <dbReference type="Google" id="ProtNLM"/>
    </source>
</evidence>
<gene>
    <name evidence="2" type="ORF">B0I36DRAFT_331078</name>
</gene>
<dbReference type="OrthoDB" id="3679184at2759"/>
<comment type="caution">
    <text evidence="2">The sequence shown here is derived from an EMBL/GenBank/DDBJ whole genome shotgun (WGS) entry which is preliminary data.</text>
</comment>
<dbReference type="RefSeq" id="XP_046009864.1">
    <property type="nucleotide sequence ID" value="XM_046154927.1"/>
</dbReference>
<dbReference type="GeneID" id="70184473"/>
<keyword evidence="1" id="KW-0732">Signal</keyword>
<dbReference type="Proteomes" id="UP000756346">
    <property type="component" value="Unassembled WGS sequence"/>
</dbReference>
<reference evidence="2" key="1">
    <citation type="journal article" date="2021" name="Nat. Commun.">
        <title>Genetic determinants of endophytism in the Arabidopsis root mycobiome.</title>
        <authorList>
            <person name="Mesny F."/>
            <person name="Miyauchi S."/>
            <person name="Thiergart T."/>
            <person name="Pickel B."/>
            <person name="Atanasova L."/>
            <person name="Karlsson M."/>
            <person name="Huettel B."/>
            <person name="Barry K.W."/>
            <person name="Haridas S."/>
            <person name="Chen C."/>
            <person name="Bauer D."/>
            <person name="Andreopoulos W."/>
            <person name="Pangilinan J."/>
            <person name="LaButti K."/>
            <person name="Riley R."/>
            <person name="Lipzen A."/>
            <person name="Clum A."/>
            <person name="Drula E."/>
            <person name="Henrissat B."/>
            <person name="Kohler A."/>
            <person name="Grigoriev I.V."/>
            <person name="Martin F.M."/>
            <person name="Hacquard S."/>
        </authorList>
    </citation>
    <scope>NUCLEOTIDE SEQUENCE</scope>
    <source>
        <strain evidence="2">MPI-CAGE-CH-0230</strain>
    </source>
</reference>
<evidence type="ECO:0000313" key="2">
    <source>
        <dbReference type="EMBL" id="KAH7026647.1"/>
    </source>
</evidence>
<accession>A0A9P8Y3S0</accession>
<evidence type="ECO:0000313" key="3">
    <source>
        <dbReference type="Proteomes" id="UP000756346"/>
    </source>
</evidence>
<feature type="signal peptide" evidence="1">
    <location>
        <begin position="1"/>
        <end position="15"/>
    </location>
</feature>
<organism evidence="2 3">
    <name type="scientific">Microdochium trichocladiopsis</name>
    <dbReference type="NCBI Taxonomy" id="1682393"/>
    <lineage>
        <taxon>Eukaryota</taxon>
        <taxon>Fungi</taxon>
        <taxon>Dikarya</taxon>
        <taxon>Ascomycota</taxon>
        <taxon>Pezizomycotina</taxon>
        <taxon>Sordariomycetes</taxon>
        <taxon>Xylariomycetidae</taxon>
        <taxon>Xylariales</taxon>
        <taxon>Microdochiaceae</taxon>
        <taxon>Microdochium</taxon>
    </lineage>
</organism>
<evidence type="ECO:0000256" key="1">
    <source>
        <dbReference type="SAM" id="SignalP"/>
    </source>
</evidence>
<name>A0A9P8Y3S0_9PEZI</name>
<dbReference type="EMBL" id="JAGTJQ010000008">
    <property type="protein sequence ID" value="KAH7026647.1"/>
    <property type="molecule type" value="Genomic_DNA"/>
</dbReference>
<feature type="chain" id="PRO_5040346958" description="Hypersensitive response-inducing protein" evidence="1">
    <location>
        <begin position="16"/>
        <end position="147"/>
    </location>
</feature>
<keyword evidence="3" id="KW-1185">Reference proteome</keyword>